<feature type="compositionally biased region" description="Basic residues" evidence="1">
    <location>
        <begin position="316"/>
        <end position="325"/>
    </location>
</feature>
<organism evidence="2 3">
    <name type="scientific">Dethiosulfatarculus sandiegensis</name>
    <dbReference type="NCBI Taxonomy" id="1429043"/>
    <lineage>
        <taxon>Bacteria</taxon>
        <taxon>Pseudomonadati</taxon>
        <taxon>Thermodesulfobacteriota</taxon>
        <taxon>Desulfarculia</taxon>
        <taxon>Desulfarculales</taxon>
        <taxon>Desulfarculaceae</taxon>
        <taxon>Dethiosulfatarculus</taxon>
    </lineage>
</organism>
<dbReference type="SUPFAM" id="SSF110849">
    <property type="entry name" value="ParB/Sulfiredoxin"/>
    <property type="match status" value="1"/>
</dbReference>
<dbReference type="OrthoDB" id="9769293at2"/>
<dbReference type="Gene3D" id="3.90.1530.10">
    <property type="entry name" value="Conserved hypothetical protein from pyrococcus furiosus pfu- 392566-001, ParB domain"/>
    <property type="match status" value="1"/>
</dbReference>
<dbReference type="PATRIC" id="fig|1429043.3.peg.391"/>
<name>A0A0D2JBZ7_9BACT</name>
<feature type="region of interest" description="Disordered" evidence="1">
    <location>
        <begin position="291"/>
        <end position="325"/>
    </location>
</feature>
<evidence type="ECO:0000313" key="2">
    <source>
        <dbReference type="EMBL" id="KIX15669.1"/>
    </source>
</evidence>
<gene>
    <name evidence="2" type="ORF">X474_01870</name>
</gene>
<dbReference type="RefSeq" id="WP_156360571.1">
    <property type="nucleotide sequence ID" value="NZ_AZAC01000002.1"/>
</dbReference>
<dbReference type="AlphaFoldDB" id="A0A0D2JBZ7"/>
<dbReference type="Proteomes" id="UP000032233">
    <property type="component" value="Unassembled WGS sequence"/>
</dbReference>
<keyword evidence="3" id="KW-1185">Reference proteome</keyword>
<dbReference type="EMBL" id="AZAC01000002">
    <property type="protein sequence ID" value="KIX15669.1"/>
    <property type="molecule type" value="Genomic_DNA"/>
</dbReference>
<protein>
    <recommendedName>
        <fullName evidence="4">ParB/Sulfiredoxin domain-containing protein</fullName>
    </recommendedName>
</protein>
<sequence>MAINYTTKLIKVGSLRLDPKNTRIPVGNRSEDQRQILHWLLENENVSDLAKKIARRGLFPQELLIAVQEGKKYIVLEGNRRLAAIRLLMAPELASTPQQVTNYKKLSSQTDLTRLGKLDVVVVNTRLDAAPIISAVHTHIPKKRWDSLQQAQYFRELSEEGLSPEEVADKTDETLGHVRSLLRSEKLYQLALTLEYPEAIRNKIQNPRFPLTTLERFIESTHGRKLLGIELDDILGFAGKVHTDRFKAVLAQIMNDIVTEDSFTRQINKSSDWEKYIAKVEAKLPKTKKRGKFIPDDILPGGNSSPGPKKQPPKPPAKRAPRKSRSVVPYGFNCTCKNQKVRAVFNELKSIKIESHPNSTGVMLRVLLDIALWTFITEYKHDTKACDFADKNGKQRRNNPQWTPPIKKLISYSVKNRIFSGMSADGYKALGSLAAGDADYFITIEGFNAFTHNPFVTPTESDIRKLWERAEPMLEIILR</sequence>
<evidence type="ECO:0008006" key="4">
    <source>
        <dbReference type="Google" id="ProtNLM"/>
    </source>
</evidence>
<evidence type="ECO:0000256" key="1">
    <source>
        <dbReference type="SAM" id="MobiDB-lite"/>
    </source>
</evidence>
<evidence type="ECO:0000313" key="3">
    <source>
        <dbReference type="Proteomes" id="UP000032233"/>
    </source>
</evidence>
<dbReference type="InterPro" id="IPR036086">
    <property type="entry name" value="ParB/Sulfiredoxin_sf"/>
</dbReference>
<proteinExistence type="predicted"/>
<dbReference type="InParanoid" id="A0A0D2JBZ7"/>
<comment type="caution">
    <text evidence="2">The sequence shown here is derived from an EMBL/GenBank/DDBJ whole genome shotgun (WGS) entry which is preliminary data.</text>
</comment>
<accession>A0A0D2JBZ7</accession>
<dbReference type="STRING" id="1429043.X474_01870"/>
<reference evidence="2 3" key="1">
    <citation type="submission" date="2013-11" db="EMBL/GenBank/DDBJ databases">
        <title>Metagenomic analysis of a methanogenic consortium involved in long chain n-alkane degradation.</title>
        <authorList>
            <person name="Davidova I.A."/>
            <person name="Callaghan A.V."/>
            <person name="Wawrik B."/>
            <person name="Pruitt S."/>
            <person name="Marks C."/>
            <person name="Duncan K.E."/>
            <person name="Suflita J.M."/>
        </authorList>
    </citation>
    <scope>NUCLEOTIDE SEQUENCE [LARGE SCALE GENOMIC DNA]</scope>
    <source>
        <strain evidence="2 3">SPR</strain>
    </source>
</reference>